<dbReference type="GO" id="GO:0008948">
    <property type="term" value="F:oxaloacetate decarboxylase activity"/>
    <property type="evidence" value="ECO:0007669"/>
    <property type="project" value="UniProtKB-UniRule"/>
</dbReference>
<evidence type="ECO:0000256" key="8">
    <source>
        <dbReference type="ARBA" id="ARBA00022692"/>
    </source>
</evidence>
<comment type="similarity">
    <text evidence="4 16 17">Belongs to the OadG family.</text>
</comment>
<comment type="catalytic activity">
    <reaction evidence="15 16 17">
        <text>oxaloacetate + 2 Na(+)(in) + H(+) = pyruvate + 2 Na(+)(out) + CO2</text>
        <dbReference type="Rhea" id="RHEA:57724"/>
        <dbReference type="ChEBI" id="CHEBI:15361"/>
        <dbReference type="ChEBI" id="CHEBI:15378"/>
        <dbReference type="ChEBI" id="CHEBI:16452"/>
        <dbReference type="ChEBI" id="CHEBI:16526"/>
        <dbReference type="ChEBI" id="CHEBI:29101"/>
        <dbReference type="EC" id="7.2.4.2"/>
    </reaction>
</comment>
<comment type="cofactor">
    <cofactor evidence="1 16 17">
        <name>Na(+)</name>
        <dbReference type="ChEBI" id="CHEBI:29101"/>
    </cofactor>
</comment>
<keyword evidence="8 16" id="KW-0812">Transmembrane</keyword>
<feature type="transmembrane region" description="Helical" evidence="16 17">
    <location>
        <begin position="12"/>
        <end position="32"/>
    </location>
</feature>
<evidence type="ECO:0000256" key="15">
    <source>
        <dbReference type="ARBA" id="ARBA00048176"/>
    </source>
</evidence>
<gene>
    <name evidence="16" type="primary">oadG</name>
    <name evidence="18" type="ORF">ADINL_1104</name>
</gene>
<evidence type="ECO:0000256" key="3">
    <source>
        <dbReference type="ARBA" id="ARBA00004162"/>
    </source>
</evidence>
<protein>
    <recommendedName>
        <fullName evidence="16">Probable oxaloacetate decarboxylase gamma chain</fullName>
        <ecNumber evidence="16">7.2.4.2</ecNumber>
    </recommendedName>
</protein>
<keyword evidence="6 16" id="KW-0813">Transport</keyword>
<dbReference type="GO" id="GO:0005886">
    <property type="term" value="C:plasma membrane"/>
    <property type="evidence" value="ECO:0007669"/>
    <property type="project" value="UniProtKB-SubCell"/>
</dbReference>
<accession>A0A063Y805</accession>
<keyword evidence="12 16" id="KW-0406">Ion transport</keyword>
<sequence>MDDLLAEGLSLMVFGMGFVVVFLTLLVIATSLMSRLVMRFEPAPVPVTAAKKGSAPAAPSGQPDDQVLIAVMTAALKKFRADRNDQ</sequence>
<evidence type="ECO:0000256" key="4">
    <source>
        <dbReference type="ARBA" id="ARBA00005844"/>
    </source>
</evidence>
<keyword evidence="11 16" id="KW-0915">Sodium</keyword>
<dbReference type="EMBL" id="JMSZ01000016">
    <property type="protein sequence ID" value="KDE40512.1"/>
    <property type="molecule type" value="Genomic_DNA"/>
</dbReference>
<comment type="caution">
    <text evidence="18">The sequence shown here is derived from an EMBL/GenBank/DDBJ whole genome shotgun (WGS) entry which is preliminary data.</text>
</comment>
<proteinExistence type="inferred from homology"/>
<evidence type="ECO:0000256" key="10">
    <source>
        <dbReference type="ARBA" id="ARBA00022989"/>
    </source>
</evidence>
<evidence type="ECO:0000256" key="12">
    <source>
        <dbReference type="ARBA" id="ARBA00023065"/>
    </source>
</evidence>
<comment type="function">
    <text evidence="2 16 17">Catalyzes the decarboxylation of oxaloacetate coupled to Na(+) translocation.</text>
</comment>
<dbReference type="STRING" id="267850.ADINL_1104"/>
<organism evidence="18 19">
    <name type="scientific">Nitrincola lacisaponensis</name>
    <dbReference type="NCBI Taxonomy" id="267850"/>
    <lineage>
        <taxon>Bacteria</taxon>
        <taxon>Pseudomonadati</taxon>
        <taxon>Pseudomonadota</taxon>
        <taxon>Gammaproteobacteria</taxon>
        <taxon>Oceanospirillales</taxon>
        <taxon>Oceanospirillaceae</taxon>
        <taxon>Nitrincola</taxon>
    </lineage>
</organism>
<reference evidence="18 19" key="1">
    <citation type="journal article" date="2005" name="Int. J. Syst. Evol. Microbiol.">
        <title>Nitrincola lacisaponensis gen. nov., sp. nov., a novel alkaliphilic bacterium isolated from an alkaline, saline lake.</title>
        <authorList>
            <person name="Dimitriu P.A."/>
            <person name="Shukla S.K."/>
            <person name="Conradt J."/>
            <person name="Marquez M.C."/>
            <person name="Ventosa A."/>
            <person name="Maglia A."/>
            <person name="Peyton B.M."/>
            <person name="Pinkart H.C."/>
            <person name="Mormile M.R."/>
        </authorList>
    </citation>
    <scope>NUCLEOTIDE SEQUENCE [LARGE SCALE GENOMIC DNA]</scope>
    <source>
        <strain evidence="18 19">4CA</strain>
    </source>
</reference>
<evidence type="ECO:0000256" key="16">
    <source>
        <dbReference type="HAMAP-Rule" id="MF_00404"/>
    </source>
</evidence>
<dbReference type="InterPro" id="IPR023424">
    <property type="entry name" value="OadG"/>
</dbReference>
<evidence type="ECO:0000256" key="13">
    <source>
        <dbReference type="ARBA" id="ARBA00023136"/>
    </source>
</evidence>
<dbReference type="RefSeq" id="WP_036544701.1">
    <property type="nucleotide sequence ID" value="NZ_JBKBNO010000001.1"/>
</dbReference>
<evidence type="ECO:0000256" key="6">
    <source>
        <dbReference type="ARBA" id="ARBA00022448"/>
    </source>
</evidence>
<dbReference type="InterPro" id="IPR005899">
    <property type="entry name" value="Na_pump_deCOase"/>
</dbReference>
<name>A0A063Y805_9GAMM</name>
<evidence type="ECO:0000256" key="9">
    <source>
        <dbReference type="ARBA" id="ARBA00022967"/>
    </source>
</evidence>
<dbReference type="GO" id="GO:0015081">
    <property type="term" value="F:sodium ion transmembrane transporter activity"/>
    <property type="evidence" value="ECO:0007669"/>
    <property type="project" value="UniProtKB-UniRule"/>
</dbReference>
<keyword evidence="13 16" id="KW-0472">Membrane</keyword>
<evidence type="ECO:0000256" key="14">
    <source>
        <dbReference type="ARBA" id="ARBA00023201"/>
    </source>
</evidence>
<dbReference type="NCBIfam" id="TIGR01195">
    <property type="entry name" value="oadG_fam"/>
    <property type="match status" value="1"/>
</dbReference>
<evidence type="ECO:0000313" key="19">
    <source>
        <dbReference type="Proteomes" id="UP000027318"/>
    </source>
</evidence>
<evidence type="ECO:0000256" key="7">
    <source>
        <dbReference type="ARBA" id="ARBA00022475"/>
    </source>
</evidence>
<keyword evidence="9 16" id="KW-1278">Translocase</keyword>
<evidence type="ECO:0000313" key="18">
    <source>
        <dbReference type="EMBL" id="KDE40512.1"/>
    </source>
</evidence>
<evidence type="ECO:0000256" key="2">
    <source>
        <dbReference type="ARBA" id="ARBA00003002"/>
    </source>
</evidence>
<dbReference type="EC" id="7.2.4.2" evidence="16"/>
<dbReference type="HAMAP" id="MF_00404">
    <property type="entry name" value="OadG"/>
    <property type="match status" value="1"/>
</dbReference>
<comment type="subunit">
    <text evidence="5 16">Heterotrimer of an alpha, a beta and a gamma subunit.</text>
</comment>
<keyword evidence="10 16" id="KW-1133">Transmembrane helix</keyword>
<dbReference type="AlphaFoldDB" id="A0A063Y805"/>
<dbReference type="GO" id="GO:0036376">
    <property type="term" value="P:sodium ion export across plasma membrane"/>
    <property type="evidence" value="ECO:0007669"/>
    <property type="project" value="InterPro"/>
</dbReference>
<keyword evidence="19" id="KW-1185">Reference proteome</keyword>
<evidence type="ECO:0000256" key="1">
    <source>
        <dbReference type="ARBA" id="ARBA00001959"/>
    </source>
</evidence>
<evidence type="ECO:0000256" key="17">
    <source>
        <dbReference type="RuleBase" id="RU004278"/>
    </source>
</evidence>
<evidence type="ECO:0000256" key="11">
    <source>
        <dbReference type="ARBA" id="ARBA00023053"/>
    </source>
</evidence>
<dbReference type="Pfam" id="PF04277">
    <property type="entry name" value="OAD_gamma"/>
    <property type="match status" value="1"/>
</dbReference>
<evidence type="ECO:0000256" key="5">
    <source>
        <dbReference type="ARBA" id="ARBA00011869"/>
    </source>
</evidence>
<keyword evidence="7 16" id="KW-1003">Cell membrane</keyword>
<keyword evidence="18" id="KW-0456">Lyase</keyword>
<keyword evidence="14 16" id="KW-0739">Sodium transport</keyword>
<dbReference type="Proteomes" id="UP000027318">
    <property type="component" value="Unassembled WGS sequence"/>
</dbReference>
<dbReference type="GO" id="GO:0015451">
    <property type="term" value="F:decarboxylation-driven active transmembrane transporter activity"/>
    <property type="evidence" value="ECO:0007669"/>
    <property type="project" value="UniProtKB-EC"/>
</dbReference>
<comment type="subcellular location">
    <subcellularLocation>
        <location evidence="3 16 17">Cell membrane</location>
        <topology evidence="3 16 17">Single-pass membrane protein</topology>
    </subcellularLocation>
</comment>